<accession>A0A5C0VMI1</accession>
<feature type="binding site" evidence="14">
    <location>
        <begin position="181"/>
        <end position="183"/>
    </location>
    <ligand>
        <name>beta-D-galactose</name>
        <dbReference type="ChEBI" id="CHEBI:27667"/>
    </ligand>
</feature>
<evidence type="ECO:0000256" key="10">
    <source>
        <dbReference type="ARBA" id="ARBA00023277"/>
    </source>
</evidence>
<dbReference type="PROSITE" id="PS00545">
    <property type="entry name" value="ALDOSE_1_EPIMERASE"/>
    <property type="match status" value="1"/>
</dbReference>
<feature type="binding site" evidence="14">
    <location>
        <begin position="84"/>
        <end position="85"/>
    </location>
    <ligand>
        <name>beta-D-galactose</name>
        <dbReference type="ChEBI" id="CHEBI:27667"/>
    </ligand>
</feature>
<sequence>MTNLETLKQAFITQVEGVATALVVLKNRKGTQVGICNYGARITHFIVQDHKQNWVDTVLGFNSIKEYLNATELYHGVTAGPFANRIAKGKFTLDDITYQLEQNNGLNNLHSGTKGFHAQVWDVVQRDNTFVQLSISYADGEGGFPGPIAASITFTLTDDDELVMDYKASSKKDTIINLTNHAYFNLNGEGSGTILNHAVKINASSFVEINEACIPTGKFIEVENTAFDFSVLKPIAQDIAQEDAQLLNGSGYDHSFVLNKSVDGLTHAAIAIGDISNLKLEVFTEEPGMQFYTGNFLNAQDKGKAGNYYERRSGFCFETQHHPDSPNHPHFPSVRLRAGELFKSKTVYKISS</sequence>
<comment type="subunit">
    <text evidence="5">Monomer.</text>
</comment>
<dbReference type="InterPro" id="IPR011013">
    <property type="entry name" value="Gal_mutarotase_sf_dom"/>
</dbReference>
<dbReference type="GO" id="GO:0033499">
    <property type="term" value="P:galactose catabolic process via UDP-galactose, Leloir pathway"/>
    <property type="evidence" value="ECO:0007669"/>
    <property type="project" value="TreeGrafter"/>
</dbReference>
<evidence type="ECO:0000256" key="9">
    <source>
        <dbReference type="ARBA" id="ARBA00023235"/>
    </source>
</evidence>
<evidence type="ECO:0000256" key="2">
    <source>
        <dbReference type="ARBA" id="ARBA00001913"/>
    </source>
</evidence>
<evidence type="ECO:0000256" key="11">
    <source>
        <dbReference type="PIRNR" id="PIRNR005096"/>
    </source>
</evidence>
<evidence type="ECO:0000256" key="1">
    <source>
        <dbReference type="ARBA" id="ARBA00001614"/>
    </source>
</evidence>
<dbReference type="Gene3D" id="2.70.98.10">
    <property type="match status" value="1"/>
</dbReference>
<evidence type="ECO:0000256" key="13">
    <source>
        <dbReference type="PIRSR" id="PIRSR005096-2"/>
    </source>
</evidence>
<dbReference type="PANTHER" id="PTHR10091">
    <property type="entry name" value="ALDOSE-1-EPIMERASE"/>
    <property type="match status" value="1"/>
</dbReference>
<dbReference type="KEGG" id="pej:FYC62_15570"/>
<evidence type="ECO:0000256" key="12">
    <source>
        <dbReference type="PIRSR" id="PIRSR005096-1"/>
    </source>
</evidence>
<evidence type="ECO:0000256" key="8">
    <source>
        <dbReference type="ARBA" id="ARBA00022837"/>
    </source>
</evidence>
<evidence type="ECO:0000256" key="14">
    <source>
        <dbReference type="PIRSR" id="PIRSR005096-3"/>
    </source>
</evidence>
<evidence type="ECO:0000256" key="7">
    <source>
        <dbReference type="ARBA" id="ARBA00014165"/>
    </source>
</evidence>
<proteinExistence type="inferred from homology"/>
<feature type="active site" description="Proton acceptor" evidence="12">
    <location>
        <position position="318"/>
    </location>
</feature>
<dbReference type="PIRSF" id="PIRSF005096">
    <property type="entry name" value="GALM"/>
    <property type="match status" value="1"/>
</dbReference>
<evidence type="ECO:0000313" key="15">
    <source>
        <dbReference type="EMBL" id="QEK52933.1"/>
    </source>
</evidence>
<keyword evidence="16" id="KW-1185">Reference proteome</keyword>
<dbReference type="RefSeq" id="WP_149075605.1">
    <property type="nucleotide sequence ID" value="NZ_CP043329.1"/>
</dbReference>
<dbReference type="InterPro" id="IPR014718">
    <property type="entry name" value="GH-type_carb-bd"/>
</dbReference>
<dbReference type="InterPro" id="IPR015443">
    <property type="entry name" value="Aldose_1-epimerase"/>
</dbReference>
<comment type="cofactor">
    <cofactor evidence="2">
        <name>Ca(2+)</name>
        <dbReference type="ChEBI" id="CHEBI:29108"/>
    </cofactor>
</comment>
<dbReference type="PANTHER" id="PTHR10091:SF0">
    <property type="entry name" value="GALACTOSE MUTAROTASE"/>
    <property type="match status" value="1"/>
</dbReference>
<dbReference type="UniPathway" id="UPA00242"/>
<evidence type="ECO:0000256" key="6">
    <source>
        <dbReference type="ARBA" id="ARBA00013185"/>
    </source>
</evidence>
<dbReference type="InterPro" id="IPR018052">
    <property type="entry name" value="Ald1_epimerase_CS"/>
</dbReference>
<reference evidence="15 16" key="1">
    <citation type="submission" date="2019-08" db="EMBL/GenBank/DDBJ databases">
        <title>Pedobacter sp. nov., isolated from Han river, South Korea.</title>
        <authorList>
            <person name="Lee D.-H."/>
            <person name="Kim Y.-S."/>
            <person name="Hwang E.-M."/>
            <person name="Le Tran T.C."/>
            <person name="Cha C.-J."/>
        </authorList>
    </citation>
    <scope>NUCLEOTIDE SEQUENCE [LARGE SCALE GENOMIC DNA]</scope>
    <source>
        <strain evidence="15 16">CJ43</strain>
    </source>
</reference>
<feature type="binding site" evidence="13">
    <location>
        <position position="253"/>
    </location>
    <ligand>
        <name>beta-D-galactose</name>
        <dbReference type="ChEBI" id="CHEBI:27667"/>
    </ligand>
</feature>
<dbReference type="AlphaFoldDB" id="A0A5C0VMI1"/>
<gene>
    <name evidence="15" type="ORF">FYC62_15570</name>
</gene>
<dbReference type="EC" id="5.1.3.3" evidence="6 11"/>
<evidence type="ECO:0000256" key="3">
    <source>
        <dbReference type="ARBA" id="ARBA00005028"/>
    </source>
</evidence>
<comment type="similarity">
    <text evidence="4 11">Belongs to the aldose epimerase family.</text>
</comment>
<organism evidence="15 16">
    <name type="scientific">Pedobacter aquae</name>
    <dbReference type="NCBI Taxonomy" id="2605747"/>
    <lineage>
        <taxon>Bacteria</taxon>
        <taxon>Pseudomonadati</taxon>
        <taxon>Bacteroidota</taxon>
        <taxon>Sphingobacteriia</taxon>
        <taxon>Sphingobacteriales</taxon>
        <taxon>Sphingobacteriaceae</taxon>
        <taxon>Pedobacter</taxon>
    </lineage>
</organism>
<dbReference type="EMBL" id="CP043329">
    <property type="protein sequence ID" value="QEK52933.1"/>
    <property type="molecule type" value="Genomic_DNA"/>
</dbReference>
<dbReference type="Pfam" id="PF01263">
    <property type="entry name" value="Aldose_epim"/>
    <property type="match status" value="1"/>
</dbReference>
<comment type="catalytic activity">
    <reaction evidence="1 11">
        <text>alpha-D-glucose = beta-D-glucose</text>
        <dbReference type="Rhea" id="RHEA:10264"/>
        <dbReference type="ChEBI" id="CHEBI:15903"/>
        <dbReference type="ChEBI" id="CHEBI:17925"/>
        <dbReference type="EC" id="5.1.3.3"/>
    </reaction>
</comment>
<feature type="active site" description="Proton donor" evidence="12">
    <location>
        <position position="181"/>
    </location>
</feature>
<comment type="pathway">
    <text evidence="3 11">Carbohydrate metabolism; hexose metabolism.</text>
</comment>
<dbReference type="InterPro" id="IPR008183">
    <property type="entry name" value="Aldose_1/G6P_1-epimerase"/>
</dbReference>
<keyword evidence="10 11" id="KW-0119">Carbohydrate metabolism</keyword>
<dbReference type="CDD" id="cd09019">
    <property type="entry name" value="galactose_mutarotase_like"/>
    <property type="match status" value="1"/>
</dbReference>
<protein>
    <recommendedName>
        <fullName evidence="7 11">Aldose 1-epimerase</fullName>
        <ecNumber evidence="6 11">5.1.3.3</ecNumber>
    </recommendedName>
</protein>
<evidence type="ECO:0000313" key="16">
    <source>
        <dbReference type="Proteomes" id="UP000323653"/>
    </source>
</evidence>
<evidence type="ECO:0000256" key="5">
    <source>
        <dbReference type="ARBA" id="ARBA00011245"/>
    </source>
</evidence>
<dbReference type="Proteomes" id="UP000323653">
    <property type="component" value="Chromosome"/>
</dbReference>
<keyword evidence="9 11" id="KW-0413">Isomerase</keyword>
<name>A0A5C0VMI1_9SPHI</name>
<dbReference type="NCBIfam" id="NF008277">
    <property type="entry name" value="PRK11055.1"/>
    <property type="match status" value="1"/>
</dbReference>
<dbReference type="SUPFAM" id="SSF74650">
    <property type="entry name" value="Galactose mutarotase-like"/>
    <property type="match status" value="1"/>
</dbReference>
<dbReference type="GO" id="GO:0006006">
    <property type="term" value="P:glucose metabolic process"/>
    <property type="evidence" value="ECO:0007669"/>
    <property type="project" value="TreeGrafter"/>
</dbReference>
<dbReference type="GO" id="GO:0030246">
    <property type="term" value="F:carbohydrate binding"/>
    <property type="evidence" value="ECO:0007669"/>
    <property type="project" value="InterPro"/>
</dbReference>
<keyword evidence="8" id="KW-0106">Calcium</keyword>
<dbReference type="GO" id="GO:0004034">
    <property type="term" value="F:aldose 1-epimerase activity"/>
    <property type="evidence" value="ECO:0007669"/>
    <property type="project" value="UniProtKB-EC"/>
</dbReference>
<evidence type="ECO:0000256" key="4">
    <source>
        <dbReference type="ARBA" id="ARBA00006206"/>
    </source>
</evidence>
<dbReference type="InterPro" id="IPR047215">
    <property type="entry name" value="Galactose_mutarotase-like"/>
</dbReference>